<gene>
    <name evidence="2" type="ORF">MHY01S_20360</name>
</gene>
<proteinExistence type="predicted"/>
<reference evidence="2 3" key="1">
    <citation type="submission" date="2019-07" db="EMBL/GenBank/DDBJ databases">
        <title>Whole genome shotgun sequence of Meiothermus hypogaeus NBRC 106114.</title>
        <authorList>
            <person name="Hosoyama A."/>
            <person name="Uohara A."/>
            <person name="Ohji S."/>
            <person name="Ichikawa N."/>
        </authorList>
    </citation>
    <scope>NUCLEOTIDE SEQUENCE [LARGE SCALE GENOMIC DNA]</scope>
    <source>
        <strain evidence="2 3">NBRC 106114</strain>
    </source>
</reference>
<name>A0A511R2N1_9DEIN</name>
<organism evidence="2 3">
    <name type="scientific">Meiothermus hypogaeus NBRC 106114</name>
    <dbReference type="NCBI Taxonomy" id="1227553"/>
    <lineage>
        <taxon>Bacteria</taxon>
        <taxon>Thermotogati</taxon>
        <taxon>Deinococcota</taxon>
        <taxon>Deinococci</taxon>
        <taxon>Thermales</taxon>
        <taxon>Thermaceae</taxon>
        <taxon>Meiothermus</taxon>
    </lineage>
</organism>
<evidence type="ECO:0000259" key="1">
    <source>
        <dbReference type="Pfam" id="PF12728"/>
    </source>
</evidence>
<evidence type="ECO:0000313" key="3">
    <source>
        <dbReference type="Proteomes" id="UP000321197"/>
    </source>
</evidence>
<evidence type="ECO:0000313" key="2">
    <source>
        <dbReference type="EMBL" id="GEM83870.1"/>
    </source>
</evidence>
<dbReference type="RefSeq" id="WP_018466043.1">
    <property type="nucleotide sequence ID" value="NZ_BJXL01000064.1"/>
</dbReference>
<accession>A0A511R2N1</accession>
<dbReference type="NCBIfam" id="TIGR01764">
    <property type="entry name" value="excise"/>
    <property type="match status" value="1"/>
</dbReference>
<dbReference type="GO" id="GO:0003677">
    <property type="term" value="F:DNA binding"/>
    <property type="evidence" value="ECO:0007669"/>
    <property type="project" value="InterPro"/>
</dbReference>
<protein>
    <recommendedName>
        <fullName evidence="1">Helix-turn-helix domain-containing protein</fullName>
    </recommendedName>
</protein>
<dbReference type="AlphaFoldDB" id="A0A511R2N1"/>
<dbReference type="Proteomes" id="UP000321197">
    <property type="component" value="Unassembled WGS sequence"/>
</dbReference>
<comment type="caution">
    <text evidence="2">The sequence shown here is derived from an EMBL/GenBank/DDBJ whole genome shotgun (WGS) entry which is preliminary data.</text>
</comment>
<feature type="domain" description="Helix-turn-helix" evidence="1">
    <location>
        <begin position="4"/>
        <end position="45"/>
    </location>
</feature>
<dbReference type="InterPro" id="IPR041657">
    <property type="entry name" value="HTH_17"/>
</dbReference>
<sequence>MGLYYTVEELARTLKVSEEAIRKRLRGGEIRGVRVGRTWRVPREEAARLLGGKEALEAFDRMKEKEAKP</sequence>
<dbReference type="InterPro" id="IPR010093">
    <property type="entry name" value="SinI_DNA-bd"/>
</dbReference>
<dbReference type="OrthoDB" id="34512at2"/>
<dbReference type="EMBL" id="BJXL01000064">
    <property type="protein sequence ID" value="GEM83870.1"/>
    <property type="molecule type" value="Genomic_DNA"/>
</dbReference>
<dbReference type="Pfam" id="PF12728">
    <property type="entry name" value="HTH_17"/>
    <property type="match status" value="1"/>
</dbReference>